<gene>
    <name evidence="1" type="ORF">JRQ81_001367</name>
</gene>
<dbReference type="InterPro" id="IPR052055">
    <property type="entry name" value="Hepadnavirus_pol/RT"/>
</dbReference>
<keyword evidence="2" id="KW-1185">Reference proteome</keyword>
<accession>A0A9Q0Y859</accession>
<sequence length="320" mass="36625">MQIYSRVLLKLLPMLDSLPGHLKDKALSYHTEVLSLIDYETEAACHAVDTASKQLATAVFLRQHAWLCMATITDNARLMVSTTAILPHARLKMRALQAWFLAHFNPQIHPQSMRLPLTLEVRDSLRWWSNLENLQRGHPFHTDGPSIQLTTDARDTGWGAHCNGLRTHGLWTNKQKTHQINYLELLTVFNTLRSFEFTLTSRMVQVVTDNTTALYYINKQGGTHSRTLLAITLELWEWGYRRNIFPVAVYIATHDNVLADHLNHLRHNSHEWSLHHQTFLDLCSLWGQPQMDLFATELNSKCPAFCSRAGLGQRSLGDAL</sequence>
<name>A0A9Q0Y859_9SAUR</name>
<reference evidence="1" key="1">
    <citation type="journal article" date="2023" name="DNA Res.">
        <title>Chromosome-level genome assembly of Phrynocephalus forsythii using third-generation DNA sequencing and Hi-C analysis.</title>
        <authorList>
            <person name="Qi Y."/>
            <person name="Zhao W."/>
            <person name="Zhao Y."/>
            <person name="Niu C."/>
            <person name="Cao S."/>
            <person name="Zhang Y."/>
        </authorList>
    </citation>
    <scope>NUCLEOTIDE SEQUENCE</scope>
    <source>
        <tissue evidence="1">Muscle</tissue>
    </source>
</reference>
<dbReference type="EMBL" id="JAPFRF010000001">
    <property type="protein sequence ID" value="KAJ7345417.1"/>
    <property type="molecule type" value="Genomic_DNA"/>
</dbReference>
<dbReference type="SUPFAM" id="SSF56672">
    <property type="entry name" value="DNA/RNA polymerases"/>
    <property type="match status" value="1"/>
</dbReference>
<dbReference type="PANTHER" id="PTHR33050">
    <property type="entry name" value="REVERSE TRANSCRIPTASE DOMAIN-CONTAINING PROTEIN"/>
    <property type="match status" value="1"/>
</dbReference>
<organism evidence="1 2">
    <name type="scientific">Phrynocephalus forsythii</name>
    <dbReference type="NCBI Taxonomy" id="171643"/>
    <lineage>
        <taxon>Eukaryota</taxon>
        <taxon>Metazoa</taxon>
        <taxon>Chordata</taxon>
        <taxon>Craniata</taxon>
        <taxon>Vertebrata</taxon>
        <taxon>Euteleostomi</taxon>
        <taxon>Lepidosauria</taxon>
        <taxon>Squamata</taxon>
        <taxon>Bifurcata</taxon>
        <taxon>Unidentata</taxon>
        <taxon>Episquamata</taxon>
        <taxon>Toxicofera</taxon>
        <taxon>Iguania</taxon>
        <taxon>Acrodonta</taxon>
        <taxon>Agamidae</taxon>
        <taxon>Agaminae</taxon>
        <taxon>Phrynocephalus</taxon>
    </lineage>
</organism>
<dbReference type="AlphaFoldDB" id="A0A9Q0Y859"/>
<dbReference type="OrthoDB" id="10068174at2759"/>
<dbReference type="PANTHER" id="PTHR33050:SF7">
    <property type="entry name" value="RIBONUCLEASE H"/>
    <property type="match status" value="1"/>
</dbReference>
<evidence type="ECO:0000313" key="2">
    <source>
        <dbReference type="Proteomes" id="UP001142489"/>
    </source>
</evidence>
<dbReference type="InterPro" id="IPR043502">
    <property type="entry name" value="DNA/RNA_pol_sf"/>
</dbReference>
<comment type="caution">
    <text evidence="1">The sequence shown here is derived from an EMBL/GenBank/DDBJ whole genome shotgun (WGS) entry which is preliminary data.</text>
</comment>
<dbReference type="Proteomes" id="UP001142489">
    <property type="component" value="Unassembled WGS sequence"/>
</dbReference>
<evidence type="ECO:0008006" key="3">
    <source>
        <dbReference type="Google" id="ProtNLM"/>
    </source>
</evidence>
<evidence type="ECO:0000313" key="1">
    <source>
        <dbReference type="EMBL" id="KAJ7345417.1"/>
    </source>
</evidence>
<dbReference type="CDD" id="cd09275">
    <property type="entry name" value="RNase_HI_RT_DIRS1"/>
    <property type="match status" value="1"/>
</dbReference>
<protein>
    <recommendedName>
        <fullName evidence="3">Reverse transcriptase RNase H-like domain-containing protein</fullName>
    </recommendedName>
</protein>
<proteinExistence type="predicted"/>